<protein>
    <submittedName>
        <fullName evidence="1">Uncharacterized protein</fullName>
    </submittedName>
</protein>
<evidence type="ECO:0000313" key="2">
    <source>
        <dbReference type="Proteomes" id="UP000515518"/>
    </source>
</evidence>
<reference evidence="2" key="1">
    <citation type="journal article" date="2020" name="Mol. Plant Microbe">
        <title>Rhizobial microsymbionts of the narrowly endemic Oxytropis species growing in Kamchatka are characterized by significant genetic diversity and possess a set of genes that are associated with T3SS and T6SS secretion systems and can affect the development of symbiosis.</title>
        <authorList>
            <person name="Safronova V."/>
            <person name="Guro P."/>
            <person name="Sazanova A."/>
            <person name="Kuznetsova I."/>
            <person name="Belimov A."/>
            <person name="Yakubov V."/>
            <person name="Chirak E."/>
            <person name="Afonin A."/>
            <person name="Gogolev Y."/>
            <person name="Andronov E."/>
            <person name="Tikhonovich I."/>
        </authorList>
    </citation>
    <scope>NUCLEOTIDE SEQUENCE [LARGE SCALE GENOMIC DNA]</scope>
    <source>
        <strain evidence="2">RCAM0610</strain>
        <plasmid evidence="2">p_1</plasmid>
    </source>
</reference>
<accession>A0A7G6RN91</accession>
<proteinExistence type="predicted"/>
<evidence type="ECO:0000313" key="1">
    <source>
        <dbReference type="EMBL" id="QND43723.1"/>
    </source>
</evidence>
<sequence length="63" mass="7024">MDFLIPIDPAQCPGVIVPLLWQANGRPPVPTSGWFKLKAKKLASEVIEWVTQTRNGNLTFYIG</sequence>
<organism evidence="1 2">
    <name type="scientific">Rhizobium leguminosarum bv. viciae</name>
    <dbReference type="NCBI Taxonomy" id="387"/>
    <lineage>
        <taxon>Bacteria</taxon>
        <taxon>Pseudomonadati</taxon>
        <taxon>Pseudomonadota</taxon>
        <taxon>Alphaproteobacteria</taxon>
        <taxon>Hyphomicrobiales</taxon>
        <taxon>Rhizobiaceae</taxon>
        <taxon>Rhizobium/Agrobacterium group</taxon>
        <taxon>Rhizobium</taxon>
    </lineage>
</organism>
<geneLocation type="plasmid" evidence="1 2">
    <name>p_1</name>
</geneLocation>
<dbReference type="Proteomes" id="UP000515518">
    <property type="component" value="Plasmid p_1"/>
</dbReference>
<gene>
    <name evidence="1" type="ORF">HB770_31530</name>
</gene>
<keyword evidence="1" id="KW-0614">Plasmid</keyword>
<dbReference type="AlphaFoldDB" id="A0A7G6RN91"/>
<name>A0A7G6RN91_RHILV</name>
<dbReference type="EMBL" id="CP050552">
    <property type="protein sequence ID" value="QND43723.1"/>
    <property type="molecule type" value="Genomic_DNA"/>
</dbReference>
<dbReference type="RefSeq" id="WP_163925754.1">
    <property type="nucleotide sequence ID" value="NZ_CP022666.1"/>
</dbReference>